<feature type="compositionally biased region" description="Basic and acidic residues" evidence="2">
    <location>
        <begin position="149"/>
        <end position="164"/>
    </location>
</feature>
<feature type="region of interest" description="Disordered" evidence="2">
    <location>
        <begin position="145"/>
        <end position="183"/>
    </location>
</feature>
<gene>
    <name evidence="4" type="ORF">AK812_SmicGene42628</name>
</gene>
<evidence type="ECO:0000313" key="5">
    <source>
        <dbReference type="Proteomes" id="UP000186817"/>
    </source>
</evidence>
<reference evidence="4 5" key="1">
    <citation type="submission" date="2016-02" db="EMBL/GenBank/DDBJ databases">
        <title>Genome analysis of coral dinoflagellate symbionts highlights evolutionary adaptations to a symbiotic lifestyle.</title>
        <authorList>
            <person name="Aranda M."/>
            <person name="Li Y."/>
            <person name="Liew Y.J."/>
            <person name="Baumgarten S."/>
            <person name="Simakov O."/>
            <person name="Wilson M."/>
            <person name="Piel J."/>
            <person name="Ashoor H."/>
            <person name="Bougouffa S."/>
            <person name="Bajic V.B."/>
            <person name="Ryu T."/>
            <person name="Ravasi T."/>
            <person name="Bayer T."/>
            <person name="Micklem G."/>
            <person name="Kim H."/>
            <person name="Bhak J."/>
            <person name="Lajeunesse T.C."/>
            <person name="Voolstra C.R."/>
        </authorList>
    </citation>
    <scope>NUCLEOTIDE SEQUENCE [LARGE SCALE GENOMIC DNA]</scope>
    <source>
        <strain evidence="4 5">CCMP2467</strain>
    </source>
</reference>
<feature type="transmembrane region" description="Helical" evidence="3">
    <location>
        <begin position="851"/>
        <end position="872"/>
    </location>
</feature>
<keyword evidence="3" id="KW-0472">Membrane</keyword>
<dbReference type="OrthoDB" id="417862at2759"/>
<name>A0A1Q9C335_SYMMI</name>
<feature type="transmembrane region" description="Helical" evidence="3">
    <location>
        <begin position="1230"/>
        <end position="1254"/>
    </location>
</feature>
<keyword evidence="3" id="KW-0812">Transmembrane</keyword>
<dbReference type="GO" id="GO:0003677">
    <property type="term" value="F:DNA binding"/>
    <property type="evidence" value="ECO:0007669"/>
    <property type="project" value="InterPro"/>
</dbReference>
<keyword evidence="1" id="KW-0233">DNA recombination</keyword>
<evidence type="ECO:0000256" key="3">
    <source>
        <dbReference type="SAM" id="Phobius"/>
    </source>
</evidence>
<dbReference type="InterPro" id="IPR013762">
    <property type="entry name" value="Integrase-like_cat_sf"/>
</dbReference>
<dbReference type="InterPro" id="IPR011010">
    <property type="entry name" value="DNA_brk_join_enz"/>
</dbReference>
<feature type="transmembrane region" description="Helical" evidence="3">
    <location>
        <begin position="1048"/>
        <end position="1071"/>
    </location>
</feature>
<comment type="caution">
    <text evidence="4">The sequence shown here is derived from an EMBL/GenBank/DDBJ whole genome shotgun (WGS) entry which is preliminary data.</text>
</comment>
<dbReference type="Gene3D" id="1.10.443.10">
    <property type="entry name" value="Intergrase catalytic core"/>
    <property type="match status" value="1"/>
</dbReference>
<dbReference type="GO" id="GO:0015074">
    <property type="term" value="P:DNA integration"/>
    <property type="evidence" value="ECO:0007669"/>
    <property type="project" value="InterPro"/>
</dbReference>
<dbReference type="GO" id="GO:0006310">
    <property type="term" value="P:DNA recombination"/>
    <property type="evidence" value="ECO:0007669"/>
    <property type="project" value="UniProtKB-KW"/>
</dbReference>
<protein>
    <submittedName>
        <fullName evidence="4">Uncharacterized protein</fullName>
    </submittedName>
</protein>
<keyword evidence="3" id="KW-1133">Transmembrane helix</keyword>
<organism evidence="4 5">
    <name type="scientific">Symbiodinium microadriaticum</name>
    <name type="common">Dinoflagellate</name>
    <name type="synonym">Zooxanthella microadriatica</name>
    <dbReference type="NCBI Taxonomy" id="2951"/>
    <lineage>
        <taxon>Eukaryota</taxon>
        <taxon>Sar</taxon>
        <taxon>Alveolata</taxon>
        <taxon>Dinophyceae</taxon>
        <taxon>Suessiales</taxon>
        <taxon>Symbiodiniaceae</taxon>
        <taxon>Symbiodinium</taxon>
    </lineage>
</organism>
<feature type="transmembrane region" description="Helical" evidence="3">
    <location>
        <begin position="1083"/>
        <end position="1103"/>
    </location>
</feature>
<sequence>MLCKSFSSPASRRGAAPSSATFPLPLPHLALFCGSGPGLSAASWRRLRLRRVLHVLVLGLSFVYEGLRPLQFDLLWREPNTHQRSAYARLWRYLVACDSRPDRFALPPGRSGPESLARLLELELFAETLPQRGFGYSAACAPTSPPTDHFGEDGRKPDTVERPELAPLGNYTKPRGTNPLGRPVPPLPVASELPQLRPYRSLDTSRLRLTGRGAWPAERWLEGILWLPFVEPACLQHCRKLSGTDLPDFRAESRDENLALAKLWSTQGLLGLVPGPPNPGWRLANSLERHLQGPSLSLPPGFLLTAIEVRRFRQQVTGFCSDRKDFYHQFSVSNERAASNSLPFHYSADELGEAFTPLAICAAGWDHEVSRASRARWTPCFKSLYQGDHMGVEFAIAAHEALLSFGGALPASCRLRNHEAFPTGEAVQALVIDDLVSMCCLPSTADPKGPSAAKDLHDTACRLYDRFEVLGSPEKDVYGETLFQAIGTEIDSRPSTVRAGIVTSGAPLARRSSLALLSLRAARLPVTTPGLIARLTGAWTSAFLYRRCCMAVLSEAYGVANRAATAPSESRVSVRLSRRLCPGEGLTLGSRFAAVRASLGVLGPLMGSTLALASLHYDLTSPDFLLWLSEVLVGGYTRGLLLCPPGPCCESSTCASSALGALAIFRVATQKVVPALLLLPCSLLPDLGGHVASACGLCDQPPFQIAWFSDGGKTHAYLCLSRGVEVTSVIPWRGSSHINVLELAVIVALHRQLAVSAPDSRHVILVDSQVAKSAAAKGRSTSRALSYALGRSAAIQIGFGLFFAYGFAPTRLNVTLPGLLSFGRLPALGSTRPCPPRNGMPSLHRGSGAPVPLGCVWSFFCCALGLVVPLLCPRGGTMLAAPPVSTVVFSCPPRPCVHAPALLAARSSSVVHSSAAVLAPTPLALWSSLRLHCAAPLACPAVSLPPCLFFLGPLALCAAVMLVDTPSRVQAPTRLDLWLSYLFLLPPSGLLCGVPAPTPLDLWSSHFLLQPTAAYLVFRVGSHSFGLVVEPVLFCFCRHFCLRARSHLPGLVVELFSFCWPAAALLLVFLLFDSTLGFLGEGWFFRVWVLLAFPAMATIAPSTPADYNRAYRREPVHLVADRVVRPITRTNRARLAESFGTWLTEFCGHSLEALLASSSDPSERVAQLLVSYGQALFRAGQPYYKYSETINAVAALKPSIRRNLSLAWDLAFAWLTEEPHCHHKAIPQSILLAVLSAAISWGWLLEAAIFALAWCGLLRPGEVLQARREDLILPRDAAPSTQHALLVIRNPKTRGRAARHQSARIDPCDIVQLLDLAFGNAAPTTKLWPLSGATLRRRFEQLQARLGLKEHGRFTFDLSSFRPGGATWMLGLTENSELVRRRGRWLSLRVMDIYLQEVVAITLLPSLPADIRSLIEALAENFSGLLQRATFSESRHIPRAAWYRLLEMPS</sequence>
<dbReference type="SUPFAM" id="SSF56349">
    <property type="entry name" value="DNA breaking-rejoining enzymes"/>
    <property type="match status" value="1"/>
</dbReference>
<accession>A0A1Q9C335</accession>
<dbReference type="Proteomes" id="UP000186817">
    <property type="component" value="Unassembled WGS sequence"/>
</dbReference>
<evidence type="ECO:0000256" key="1">
    <source>
        <dbReference type="ARBA" id="ARBA00023172"/>
    </source>
</evidence>
<feature type="transmembrane region" description="Helical" evidence="3">
    <location>
        <begin position="975"/>
        <end position="996"/>
    </location>
</feature>
<proteinExistence type="predicted"/>
<feature type="transmembrane region" description="Helical" evidence="3">
    <location>
        <begin position="1016"/>
        <end position="1036"/>
    </location>
</feature>
<evidence type="ECO:0000313" key="4">
    <source>
        <dbReference type="EMBL" id="OLP77321.1"/>
    </source>
</evidence>
<dbReference type="EMBL" id="LSRX01001793">
    <property type="protein sequence ID" value="OLP77321.1"/>
    <property type="molecule type" value="Genomic_DNA"/>
</dbReference>
<keyword evidence="5" id="KW-1185">Reference proteome</keyword>
<evidence type="ECO:0000256" key="2">
    <source>
        <dbReference type="SAM" id="MobiDB-lite"/>
    </source>
</evidence>